<evidence type="ECO:0000313" key="7">
    <source>
        <dbReference type="EMBL" id="MPN65137.1"/>
    </source>
</evidence>
<comment type="subcellular location">
    <subcellularLocation>
        <location evidence="1">Membrane</location>
        <topology evidence="1">Multi-pass membrane protein</topology>
    </subcellularLocation>
</comment>
<evidence type="ECO:0000256" key="2">
    <source>
        <dbReference type="ARBA" id="ARBA00022692"/>
    </source>
</evidence>
<dbReference type="Pfam" id="PF04893">
    <property type="entry name" value="Yip1"/>
    <property type="match status" value="1"/>
</dbReference>
<dbReference type="EMBL" id="VSSQ01147055">
    <property type="protein sequence ID" value="MPN65137.1"/>
    <property type="molecule type" value="Genomic_DNA"/>
</dbReference>
<accession>A0A645JP88</accession>
<name>A0A645JP88_9ZZZZ</name>
<dbReference type="GO" id="GO:0016020">
    <property type="term" value="C:membrane"/>
    <property type="evidence" value="ECO:0007669"/>
    <property type="project" value="UniProtKB-SubCell"/>
</dbReference>
<evidence type="ECO:0000256" key="4">
    <source>
        <dbReference type="ARBA" id="ARBA00023136"/>
    </source>
</evidence>
<sequence length="116" mass="12863">MEGEGSFKDIVMMTGYACLPLVIIRFPVAILSNLCTYSEEIYLNTAVTLSAVWFTALLLIGIMTIHQYSVGKMLGTVLITGVAMAALVFLCLLFFNLFSQLVGFVFSIYKEMSLRL</sequence>
<dbReference type="InterPro" id="IPR006977">
    <property type="entry name" value="Yip1_dom"/>
</dbReference>
<protein>
    <recommendedName>
        <fullName evidence="6">Yip1 domain-containing protein</fullName>
    </recommendedName>
</protein>
<gene>
    <name evidence="7" type="ORF">SDC9_212916</name>
</gene>
<feature type="domain" description="Yip1" evidence="6">
    <location>
        <begin position="1"/>
        <end position="88"/>
    </location>
</feature>
<evidence type="ECO:0000256" key="3">
    <source>
        <dbReference type="ARBA" id="ARBA00022989"/>
    </source>
</evidence>
<proteinExistence type="predicted"/>
<reference evidence="7" key="1">
    <citation type="submission" date="2019-08" db="EMBL/GenBank/DDBJ databases">
        <authorList>
            <person name="Kucharzyk K."/>
            <person name="Murdoch R.W."/>
            <person name="Higgins S."/>
            <person name="Loffler F."/>
        </authorList>
    </citation>
    <scope>NUCLEOTIDE SEQUENCE</scope>
</reference>
<keyword evidence="2 5" id="KW-0812">Transmembrane</keyword>
<keyword evidence="3 5" id="KW-1133">Transmembrane helix</keyword>
<keyword evidence="4 5" id="KW-0472">Membrane</keyword>
<evidence type="ECO:0000256" key="1">
    <source>
        <dbReference type="ARBA" id="ARBA00004141"/>
    </source>
</evidence>
<feature type="transmembrane region" description="Helical" evidence="5">
    <location>
        <begin position="12"/>
        <end position="34"/>
    </location>
</feature>
<evidence type="ECO:0000256" key="5">
    <source>
        <dbReference type="SAM" id="Phobius"/>
    </source>
</evidence>
<dbReference type="AlphaFoldDB" id="A0A645JP88"/>
<evidence type="ECO:0000259" key="6">
    <source>
        <dbReference type="Pfam" id="PF04893"/>
    </source>
</evidence>
<feature type="transmembrane region" description="Helical" evidence="5">
    <location>
        <begin position="77"/>
        <end position="109"/>
    </location>
</feature>
<comment type="caution">
    <text evidence="7">The sequence shown here is derived from an EMBL/GenBank/DDBJ whole genome shotgun (WGS) entry which is preliminary data.</text>
</comment>
<organism evidence="7">
    <name type="scientific">bioreactor metagenome</name>
    <dbReference type="NCBI Taxonomy" id="1076179"/>
    <lineage>
        <taxon>unclassified sequences</taxon>
        <taxon>metagenomes</taxon>
        <taxon>ecological metagenomes</taxon>
    </lineage>
</organism>
<feature type="transmembrane region" description="Helical" evidence="5">
    <location>
        <begin position="41"/>
        <end position="65"/>
    </location>
</feature>